<dbReference type="GO" id="GO:0016787">
    <property type="term" value="F:hydrolase activity"/>
    <property type="evidence" value="ECO:0007669"/>
    <property type="project" value="UniProtKB-KW"/>
</dbReference>
<dbReference type="Pfam" id="PF20286">
    <property type="entry name" value="divDNApol"/>
    <property type="match status" value="1"/>
</dbReference>
<dbReference type="GO" id="GO:0004518">
    <property type="term" value="F:nuclease activity"/>
    <property type="evidence" value="ECO:0007669"/>
    <property type="project" value="UniProtKB-KW"/>
</dbReference>
<dbReference type="GO" id="GO:0003887">
    <property type="term" value="F:DNA-directed DNA polymerase activity"/>
    <property type="evidence" value="ECO:0007669"/>
    <property type="project" value="UniProtKB-KW"/>
</dbReference>
<dbReference type="InterPro" id="IPR046908">
    <property type="entry name" value="divDNApol"/>
</dbReference>
<protein>
    <submittedName>
        <fullName evidence="3">DNA polymerase</fullName>
    </submittedName>
</protein>
<dbReference type="GO" id="GO:0003677">
    <property type="term" value="F:DNA binding"/>
    <property type="evidence" value="ECO:0007669"/>
    <property type="project" value="InterPro"/>
</dbReference>
<evidence type="ECO:0000313" key="3">
    <source>
        <dbReference type="EMBL" id="DAG05792.1"/>
    </source>
</evidence>
<evidence type="ECO:0000256" key="1">
    <source>
        <dbReference type="ARBA" id="ARBA00022722"/>
    </source>
</evidence>
<reference evidence="3" key="1">
    <citation type="journal article" date="2021" name="Proc. Natl. Acad. Sci. U.S.A.">
        <title>A Catalog of Tens of Thousands of Viruses from Human Metagenomes Reveals Hidden Associations with Chronic Diseases.</title>
        <authorList>
            <person name="Tisza M.J."/>
            <person name="Buck C.B."/>
        </authorList>
    </citation>
    <scope>NUCLEOTIDE SEQUENCE</scope>
    <source>
        <strain evidence="3">CtkfK18</strain>
    </source>
</reference>
<evidence type="ECO:0000256" key="2">
    <source>
        <dbReference type="ARBA" id="ARBA00022801"/>
    </source>
</evidence>
<name>A0A8S5VGJ2_9CAUD</name>
<dbReference type="EMBL" id="BK016265">
    <property type="protein sequence ID" value="DAG05792.1"/>
    <property type="molecule type" value="Genomic_DNA"/>
</dbReference>
<keyword evidence="2" id="KW-0378">Hydrolase</keyword>
<dbReference type="SUPFAM" id="SSF56672">
    <property type="entry name" value="DNA/RNA polymerases"/>
    <property type="match status" value="1"/>
</dbReference>
<keyword evidence="1" id="KW-0540">Nuclease</keyword>
<dbReference type="Gene3D" id="3.90.1600.10">
    <property type="entry name" value="Palm domain of DNA polymerase"/>
    <property type="match status" value="1"/>
</dbReference>
<dbReference type="InterPro" id="IPR043502">
    <property type="entry name" value="DNA/RNA_pol_sf"/>
</dbReference>
<dbReference type="InterPro" id="IPR023211">
    <property type="entry name" value="DNA_pol_palm_dom_sf"/>
</dbReference>
<accession>A0A8S5VGJ2</accession>
<organism evidence="3">
    <name type="scientific">Myoviridae sp. ctkfK18</name>
    <dbReference type="NCBI Taxonomy" id="2825165"/>
    <lineage>
        <taxon>Viruses</taxon>
        <taxon>Duplodnaviria</taxon>
        <taxon>Heunggongvirae</taxon>
        <taxon>Uroviricota</taxon>
        <taxon>Caudoviricetes</taxon>
    </lineage>
</organism>
<sequence length="746" mass="85824">MENVLSNKEHFKQDWIKQANTITGIDKDKLESIFNNHYKDGYIELLNSVYFSTINYNAVDFYYNSQDNLILNENGVCIHSYKNKPSITGWTLINGMGVRQIWKRAKNNSVNIGDKIKESKHANLESKVKVKLNGFYGLGGFVKAYIYNIDIADTVTTAGRNIIAVVSIINELLGNGYRYYVVQAHLALINAVLECDYDEICNRFNLPDIDVETVIKFMLGYHYENYYAISFLRNRLENMPYNALKVLYMRNNLVKVLEIDSIKERLKTLLEEAKIDNLIVEVNGGEMINPAKHDRTKGILADLCKDITELTYGFYYYAGDYLDGTYMPTMVDIVQNMHRNNISLADTDSNVTVLSNDRKHIMELFPDIFKDASPLLANNVVILVLMNMYLGNIKLGLKNYAKAKGIDDSLIPYIDLECEMVMDQIHLASGKKAYTYNYSIKDFMRRDSFAVKGLGFIKSDKNPMISEQVAKLVKNEIMKSMDEFNYKDVLNKIRDKADEVFNMVTSKKFLLDGKTILKTKDTSLIWSDHRIKAVRLWNRLYPDNIIEIPGSFGVAKLEFDKENLMKLENEIPELFNKLCDQAWELVVWKALRSIVTKTEKFKEGKESEADKINMSKVSNSDKKELFKIYQNAKILTDALDFNVKEGVELIRKIDKLETKDEIYNVFGIDVTFDPYIDIPESIDKIALPMDISEYPLLLEWNNFAFVDRTIATEFEHMLGQIVTTMGIMCPLNKNGKIMTTSILTVF</sequence>
<dbReference type="GO" id="GO:0000166">
    <property type="term" value="F:nucleotide binding"/>
    <property type="evidence" value="ECO:0007669"/>
    <property type="project" value="InterPro"/>
</dbReference>
<dbReference type="Gene3D" id="1.10.287.690">
    <property type="entry name" value="Helix hairpin bin"/>
    <property type="match status" value="1"/>
</dbReference>
<proteinExistence type="predicted"/>